<dbReference type="AlphaFoldDB" id="Q01N39"/>
<organism evidence="2">
    <name type="scientific">Oryza sativa</name>
    <name type="common">Rice</name>
    <dbReference type="NCBI Taxonomy" id="4530"/>
    <lineage>
        <taxon>Eukaryota</taxon>
        <taxon>Viridiplantae</taxon>
        <taxon>Streptophyta</taxon>
        <taxon>Embryophyta</taxon>
        <taxon>Tracheophyta</taxon>
        <taxon>Spermatophyta</taxon>
        <taxon>Magnoliopsida</taxon>
        <taxon>Liliopsida</taxon>
        <taxon>Poales</taxon>
        <taxon>Poaceae</taxon>
        <taxon>BOP clade</taxon>
        <taxon>Oryzoideae</taxon>
        <taxon>Oryzeae</taxon>
        <taxon>Oryzinae</taxon>
        <taxon>Oryza</taxon>
    </lineage>
</organism>
<accession>Q01N39</accession>
<feature type="domain" description="Reverse transcriptase" evidence="1">
    <location>
        <begin position="485"/>
        <end position="758"/>
    </location>
</feature>
<dbReference type="InterPro" id="IPR005135">
    <property type="entry name" value="Endo/exonuclease/phosphatase"/>
</dbReference>
<reference evidence="2" key="2">
    <citation type="submission" date="2004-10" db="EMBL/GenBank/DDBJ databases">
        <title>Chromosome-wide comparison between domesticated rice subspecies indica and japonica.</title>
        <authorList>
            <person name="Han B."/>
        </authorList>
    </citation>
    <scope>NUCLEOTIDE SEQUENCE</scope>
</reference>
<dbReference type="PROSITE" id="PS50878">
    <property type="entry name" value="RT_POL"/>
    <property type="match status" value="1"/>
</dbReference>
<dbReference type="SUPFAM" id="SSF56672">
    <property type="entry name" value="DNA/RNA polymerases"/>
    <property type="match status" value="1"/>
</dbReference>
<dbReference type="InterPro" id="IPR036691">
    <property type="entry name" value="Endo/exonu/phosph_ase_sf"/>
</dbReference>
<dbReference type="Pfam" id="PF00078">
    <property type="entry name" value="RVT_1"/>
    <property type="match status" value="1"/>
</dbReference>
<name>Q01N39_ORYSA</name>
<dbReference type="PANTHER" id="PTHR33116:SF78">
    <property type="entry name" value="OS12G0587133 PROTEIN"/>
    <property type="match status" value="1"/>
</dbReference>
<evidence type="ECO:0000259" key="1">
    <source>
        <dbReference type="PROSITE" id="PS50878"/>
    </source>
</evidence>
<dbReference type="GO" id="GO:0003824">
    <property type="term" value="F:catalytic activity"/>
    <property type="evidence" value="ECO:0007669"/>
    <property type="project" value="InterPro"/>
</dbReference>
<dbReference type="SUPFAM" id="SSF56219">
    <property type="entry name" value="DNase I-like"/>
    <property type="match status" value="1"/>
</dbReference>
<dbReference type="EMBL" id="CR854997">
    <property type="protein sequence ID" value="CAH65761.1"/>
    <property type="molecule type" value="Genomic_DNA"/>
</dbReference>
<dbReference type="Pfam" id="PF13966">
    <property type="entry name" value="zf-RVT"/>
    <property type="match status" value="1"/>
</dbReference>
<dbReference type="Gene3D" id="3.60.10.10">
    <property type="entry name" value="Endonuclease/exonuclease/phosphatase"/>
    <property type="match status" value="1"/>
</dbReference>
<proteinExistence type="predicted"/>
<evidence type="ECO:0000313" key="2">
    <source>
        <dbReference type="EMBL" id="CAH65761.1"/>
    </source>
</evidence>
<dbReference type="PANTHER" id="PTHR33116">
    <property type="entry name" value="REVERSE TRANSCRIPTASE ZINC-BINDING DOMAIN-CONTAINING PROTEIN-RELATED-RELATED"/>
    <property type="match status" value="1"/>
</dbReference>
<dbReference type="Pfam" id="PF03372">
    <property type="entry name" value="Exo_endo_phos"/>
    <property type="match status" value="1"/>
</dbReference>
<protein>
    <submittedName>
        <fullName evidence="2">H0215A08.3 protein</fullName>
    </submittedName>
</protein>
<sequence>MSSCNFNFLVWNVRGLNDRAHRADVRSVVTDARCSVACLQETKLDDIPVTLAAQFLSANLSDFLYLPADETRGGILLAWDQSVASCDSLSLGDFSLTARLQFVDGSSQWITVVYGPQAESDKLRFLQELRDIRNARSGPWVVAGDFNLIYQDQDKNNANLNRRMMGRYRRAINDLSLHELHLNGRSFTWSNGWTNPTLERLDRIFYTSDWEDMFPQCFLMALPSTVSDHCPLLLSTYPVHPRGGRFRFESFWCKLEGFEEVVRESWSAPCSTVDPVARLDRKLRTAARKLRSWSDKKVGNVKLQMEMARELIGRFDKAEESRILSLQERFLHKNLKLKYLALASLERTMAWQRSRITWLQEGDANTRFFHQQAAARKRRNFIQQLEHNEAVATSPEEKDQLAHEYFTNLLGSAHQRSFSLDMDFLQQQGASLPQLETPFTEEEVWAAIRDTPRDKAPGPDGFTSLFYHTCWQILRQDVMEALHQLHRMDGSTLGKVNKALLTLLPKTQDARNLKDFRPISLLHSFAKLFAKILSRRLAPLLDSLVAPNQSAFIKRRCIQDNFMLVRQSAKKLHQRKQSALLLKLDIAQAFDSISWQFILEVLKHKGFGDRWCAWVAMLFRTATTRVLINGNPGNEIHHRRGVRQGDPISPMIFILAMDFLSLLFQKAEHEGLLQDLEIPHRISLYADDVVVFIKPAIEEIKVATEILSIFGEASGLRTNFGKCSAMPIQCYEELLAEIQPELPCPVASFPCKYLGLPLSIFRLKKEDLQPFVDSIARRLPAWKSNQMSSIGRVTMVQAVLSAIPIYLLIAVDAPKWVIKGIDKIRRGFLWAGKAQANGGCCRVAWSRVCAPKDYGGLGLPNLELMGIALRSRWTWLQRTSLGKPWQGLDIPGSQKEKSFVAASTICQLGDGQTILFWEDSWLQEGCIRSFAPNIYDRVSPRVRRRQTVAEALTDRRWIKDIAGALGIQAILEYLKLWSLLHSVTCIPTTPDSFSWKWESSGQYSSRSSYKALFFGRISFLSTPIWKSLAPPRCRFFLWLVAMNKCWTADRLRSRGLPHPDRCVLCDQQEESIDHILVGCPESRQLWWWTLRALVIPDCLPSNEPSFHLWLCGSRMKLREQHRRGFDTIATLVAWSIWKERNNRIFNQQSKSWIEVAKAMVEEAVLWKSANAGVPSILPLRGRGSQI</sequence>
<dbReference type="InterPro" id="IPR043502">
    <property type="entry name" value="DNA/RNA_pol_sf"/>
</dbReference>
<dbReference type="CDD" id="cd01650">
    <property type="entry name" value="RT_nLTR_like"/>
    <property type="match status" value="1"/>
</dbReference>
<reference evidence="2" key="1">
    <citation type="journal article" date="2002" name="Nature">
        <title>Sequence and analysis of rice chromosome 4.</title>
        <authorList>
            <person name="Feng Q."/>
            <person name="Zhang Y."/>
            <person name="Hao P."/>
            <person name="Wang S."/>
            <person name="Fu G."/>
            <person name="Huang Y."/>
            <person name="Li Y."/>
            <person name="Zhu J."/>
            <person name="Liu Y."/>
            <person name="Hu X."/>
            <person name="Jia P."/>
            <person name="Zhang Y."/>
            <person name="Zhao Q."/>
            <person name="Ying K."/>
            <person name="Yu S."/>
            <person name="Tang Y."/>
            <person name="Weng Q."/>
            <person name="Zhang L."/>
            <person name="Lu Y."/>
            <person name="Mu J."/>
            <person name="Lu Y."/>
            <person name="Zhang L.S."/>
            <person name="Yu Z."/>
            <person name="Fan D."/>
            <person name="Liu X."/>
            <person name="Lu T."/>
            <person name="Li C."/>
            <person name="Wu Y."/>
            <person name="Sun T."/>
            <person name="Lei H."/>
            <person name="Li T."/>
            <person name="Hu H."/>
            <person name="Guan J."/>
            <person name="Wu M."/>
            <person name="Zhang R."/>
            <person name="Zhou B."/>
            <person name="Chen Z."/>
            <person name="Chen L."/>
            <person name="Jin Z."/>
            <person name="Wang R."/>
            <person name="Yin H."/>
            <person name="Cai Z."/>
            <person name="Ren S."/>
            <person name="Lv G."/>
            <person name="Gu W."/>
            <person name="Zhu G."/>
            <person name="Tu Y."/>
            <person name="Jia J."/>
            <person name="Zhang Y."/>
            <person name="Chen J."/>
            <person name="Kang H."/>
            <person name="Chen X."/>
            <person name="Shao C."/>
            <person name="Sun Y."/>
            <person name="Hu Q."/>
            <person name="Zhang X."/>
            <person name="Zhang W."/>
            <person name="Wang L."/>
            <person name="Ding C."/>
            <person name="Sheng H."/>
            <person name="Gu J."/>
            <person name="Chen S."/>
            <person name="Ni L."/>
            <person name="Zhu F."/>
            <person name="Chen W."/>
            <person name="Lan L."/>
            <person name="Lai Y."/>
            <person name="Cheng Z."/>
            <person name="Gu M."/>
            <person name="Jiang J."/>
            <person name="Li J."/>
            <person name="Hong G."/>
            <person name="Xue Y."/>
            <person name="Han B."/>
        </authorList>
    </citation>
    <scope>NUCLEOTIDE SEQUENCE</scope>
</reference>
<dbReference type="InterPro" id="IPR000477">
    <property type="entry name" value="RT_dom"/>
</dbReference>
<gene>
    <name evidence="2" type="primary">H0215A08.3</name>
</gene>
<dbReference type="InterPro" id="IPR026960">
    <property type="entry name" value="RVT-Znf"/>
</dbReference>